<keyword evidence="2" id="KW-1185">Reference proteome</keyword>
<accession>A0A8H6WAH3</accession>
<sequence length="1139" mass="129160">MSPSPVLRLPPELITQVTQNLLADRESWALSELSLTHSAFREPSQRALLSNLVVTYEGGPNSSASFGAEGILERFQSNPRFAGYIKHLTIEMFYDKEQHEAEDYDDNNHHDIYKTIETILQSLTAVRHLKIHGDSMYGWQPQLRGLERLKTARDFVAAHRGQIISLELVHFHDMPVLILKELFSSVQHIKLHHALDYMRLKSDDPEQHITTIQPLKSLELLHTSNAYDLFLQPEFSPFVVGSLRGLSYLSSSAYGDDELCSITAKTLEYLVFDFTELRIRGESTHRPLSLPPALPCLRHIQLQVSSEFGHYLNIGPRFLSALLSSTGCPQLELITVKVAWNIKSTNEMDLYHFKSFVQQFDDKMALRIATGGRAPICSWLLVFHSRVPYEGRPKTLEMIVETLKQGMSYAFQRGLLNWRHTEDYKELKIASRQSVTTVSSSTLRFVLVDRYRVVQFELLPDELLSEILTPALRVSDEEFAYIGSLPFAYTESKSAYLLVCKSWLRVATVLLYNVVVLRSRAQAKALADAISSNQQLGGFIKKLRVDGGYGPSMHTILKLSPNISDLYLTFEVFTGDNTDGLCKGLELISPTRLIVFERPDRVMMNKMVLNLVQAVIKAIKGWEKLRVFQYSHWQCRQRLAAISDSLNLVASIESVVVESVYDAQRAQKLLKPCPLREIVITKPLVNNLHLRLHEFADFLASVDPPIKYTIKQDSRTQEHRSPSAPPEPLYLTFRPFATAPIEVQNTLWSRILFWAMRVPERAQGAIIKDSSHLLCVSRQFYTLGIPHYYTHVVFRTEECAARLTHVLLRHPTLATQIQTIGNDPDRRLGLIDDDSDTEAAEIVPCAFDGSAMVAVLSRATSLRKFWLCRPTLIHGVTLSRAAFWALAINSGSCLVELSTALFSALTPLEADVFEHFEALQTLDWWSEQPVAISSDVKEDSLGALSRMQVYNADPSFFDVLCNFDLSSLTHLSVYPECPVPCREFWTTRQHGARLVHLEIAPHIVRVADISILDVCPNLHSLTLLFPVFKDDKPLGEGDLIASQPTTTLTSINFQLLFHFRSKALKTAWIDYFLAFSLQSLPNLREIVISEGMSWPTTAREIAKNGWVRAAERFLKAGVSMVDEQGHRWRTRLKISSKRK</sequence>
<organism evidence="1 2">
    <name type="scientific">Mycena indigotica</name>
    <dbReference type="NCBI Taxonomy" id="2126181"/>
    <lineage>
        <taxon>Eukaryota</taxon>
        <taxon>Fungi</taxon>
        <taxon>Dikarya</taxon>
        <taxon>Basidiomycota</taxon>
        <taxon>Agaricomycotina</taxon>
        <taxon>Agaricomycetes</taxon>
        <taxon>Agaricomycetidae</taxon>
        <taxon>Agaricales</taxon>
        <taxon>Marasmiineae</taxon>
        <taxon>Mycenaceae</taxon>
        <taxon>Mycena</taxon>
    </lineage>
</organism>
<gene>
    <name evidence="1" type="ORF">MIND_00559100</name>
</gene>
<dbReference type="AlphaFoldDB" id="A0A8H6WAH3"/>
<dbReference type="GeneID" id="59344881"/>
<dbReference type="RefSeq" id="XP_037222657.1">
    <property type="nucleotide sequence ID" value="XM_037362365.1"/>
</dbReference>
<name>A0A8H6WAH3_9AGAR</name>
<dbReference type="OrthoDB" id="2786563at2759"/>
<dbReference type="Proteomes" id="UP000636479">
    <property type="component" value="Unassembled WGS sequence"/>
</dbReference>
<dbReference type="EMBL" id="JACAZF010000004">
    <property type="protein sequence ID" value="KAF7307638.1"/>
    <property type="molecule type" value="Genomic_DNA"/>
</dbReference>
<comment type="caution">
    <text evidence="1">The sequence shown here is derived from an EMBL/GenBank/DDBJ whole genome shotgun (WGS) entry which is preliminary data.</text>
</comment>
<protein>
    <submittedName>
        <fullName evidence="1">Uncharacterized protein</fullName>
    </submittedName>
</protein>
<reference evidence="1" key="1">
    <citation type="submission" date="2020-05" db="EMBL/GenBank/DDBJ databases">
        <title>Mycena genomes resolve the evolution of fungal bioluminescence.</title>
        <authorList>
            <person name="Tsai I.J."/>
        </authorList>
    </citation>
    <scope>NUCLEOTIDE SEQUENCE</scope>
    <source>
        <strain evidence="1">171206Taipei</strain>
    </source>
</reference>
<proteinExistence type="predicted"/>
<evidence type="ECO:0000313" key="1">
    <source>
        <dbReference type="EMBL" id="KAF7307638.1"/>
    </source>
</evidence>
<evidence type="ECO:0000313" key="2">
    <source>
        <dbReference type="Proteomes" id="UP000636479"/>
    </source>
</evidence>